<gene>
    <name evidence="4" type="ORF">C8Q71DRAFT_733763</name>
</gene>
<feature type="region of interest" description="Disordered" evidence="3">
    <location>
        <begin position="117"/>
        <end position="280"/>
    </location>
</feature>
<dbReference type="PRINTS" id="PR00929">
    <property type="entry name" value="ATHOOK"/>
</dbReference>
<dbReference type="Proteomes" id="UP000814176">
    <property type="component" value="Unassembled WGS sequence"/>
</dbReference>
<keyword evidence="5" id="KW-1185">Reference proteome</keyword>
<sequence length="280" mass="30464">MGVRVPAETECSPETRARRCSSTCGRPSSWHGCIARSRSQLTHSVPGRRRDLSRRLRNVDWHPIKHTLTNKVRRKNSYFVPGQIIITLFGNIARERTLLGEILVKTRALNTFRASLFPSSRLPSPASAQPLPTMPDSPSREDPAEDKKDELEDNGGEPETAEVEASAESAQPAKRGRGRPRGSKNKKTIAAEAARAAGSSTAGGSSDPPVKRPRGRPRKRPAEDEAPSEPKPKRKRGRPPKNKPAEAPAEAEGDEGEPEAAAPSEPPKKKRGRPPKNASS</sequence>
<comment type="caution">
    <text evidence="4">The sequence shown here is derived from an EMBL/GenBank/DDBJ whole genome shotgun (WGS) entry which is preliminary data.</text>
</comment>
<feature type="compositionally biased region" description="Basic residues" evidence="3">
    <location>
        <begin position="174"/>
        <end position="187"/>
    </location>
</feature>
<feature type="compositionally biased region" description="Low complexity" evidence="3">
    <location>
        <begin position="190"/>
        <end position="208"/>
    </location>
</feature>
<accession>A0ABQ8KVU0</accession>
<proteinExistence type="predicted"/>
<feature type="compositionally biased region" description="Low complexity" evidence="3">
    <location>
        <begin position="163"/>
        <end position="173"/>
    </location>
</feature>
<organism evidence="4 5">
    <name type="scientific">Rhodofomes roseus</name>
    <dbReference type="NCBI Taxonomy" id="34475"/>
    <lineage>
        <taxon>Eukaryota</taxon>
        <taxon>Fungi</taxon>
        <taxon>Dikarya</taxon>
        <taxon>Basidiomycota</taxon>
        <taxon>Agaricomycotina</taxon>
        <taxon>Agaricomycetes</taxon>
        <taxon>Polyporales</taxon>
        <taxon>Rhodofomes</taxon>
    </lineage>
</organism>
<evidence type="ECO:0000256" key="2">
    <source>
        <dbReference type="ARBA" id="ARBA00023125"/>
    </source>
</evidence>
<reference evidence="4 5" key="1">
    <citation type="journal article" date="2021" name="Environ. Microbiol.">
        <title>Gene family expansions and transcriptome signatures uncover fungal adaptations to wood decay.</title>
        <authorList>
            <person name="Hage H."/>
            <person name="Miyauchi S."/>
            <person name="Viragh M."/>
            <person name="Drula E."/>
            <person name="Min B."/>
            <person name="Chaduli D."/>
            <person name="Navarro D."/>
            <person name="Favel A."/>
            <person name="Norest M."/>
            <person name="Lesage-Meessen L."/>
            <person name="Balint B."/>
            <person name="Merenyi Z."/>
            <person name="de Eugenio L."/>
            <person name="Morin E."/>
            <person name="Martinez A.T."/>
            <person name="Baldrian P."/>
            <person name="Stursova M."/>
            <person name="Martinez M.J."/>
            <person name="Novotny C."/>
            <person name="Magnuson J.K."/>
            <person name="Spatafora J.W."/>
            <person name="Maurice S."/>
            <person name="Pangilinan J."/>
            <person name="Andreopoulos W."/>
            <person name="LaButti K."/>
            <person name="Hundley H."/>
            <person name="Na H."/>
            <person name="Kuo A."/>
            <person name="Barry K."/>
            <person name="Lipzen A."/>
            <person name="Henrissat B."/>
            <person name="Riley R."/>
            <person name="Ahrendt S."/>
            <person name="Nagy L.G."/>
            <person name="Grigoriev I.V."/>
            <person name="Martin F."/>
            <person name="Rosso M.N."/>
        </authorList>
    </citation>
    <scope>NUCLEOTIDE SEQUENCE [LARGE SCALE GENOMIC DNA]</scope>
    <source>
        <strain evidence="4 5">CIRM-BRFM 1785</strain>
    </source>
</reference>
<evidence type="ECO:0000256" key="1">
    <source>
        <dbReference type="ARBA" id="ARBA00022737"/>
    </source>
</evidence>
<feature type="compositionally biased region" description="Basic and acidic residues" evidence="3">
    <location>
        <begin position="220"/>
        <end position="231"/>
    </location>
</feature>
<dbReference type="GeneID" id="72003086"/>
<feature type="compositionally biased region" description="Acidic residues" evidence="3">
    <location>
        <begin position="249"/>
        <end position="258"/>
    </location>
</feature>
<protein>
    <submittedName>
        <fullName evidence="4">Uncharacterized protein</fullName>
    </submittedName>
</protein>
<feature type="compositionally biased region" description="Basic and acidic residues" evidence="3">
    <location>
        <begin position="138"/>
        <end position="150"/>
    </location>
</feature>
<name>A0ABQ8KVU0_9APHY</name>
<dbReference type="RefSeq" id="XP_047783696.1">
    <property type="nucleotide sequence ID" value="XM_047922354.1"/>
</dbReference>
<feature type="compositionally biased region" description="Acidic residues" evidence="3">
    <location>
        <begin position="151"/>
        <end position="162"/>
    </location>
</feature>
<dbReference type="Pfam" id="PF02178">
    <property type="entry name" value="AT_hook"/>
    <property type="match status" value="4"/>
</dbReference>
<evidence type="ECO:0000313" key="5">
    <source>
        <dbReference type="Proteomes" id="UP000814176"/>
    </source>
</evidence>
<keyword evidence="1" id="KW-0677">Repeat</keyword>
<keyword evidence="2" id="KW-0238">DNA-binding</keyword>
<dbReference type="PRINTS" id="PR00930">
    <property type="entry name" value="HIGHMOBLTYIY"/>
</dbReference>
<dbReference type="InterPro" id="IPR000116">
    <property type="entry name" value="HMGA"/>
</dbReference>
<evidence type="ECO:0000256" key="3">
    <source>
        <dbReference type="SAM" id="MobiDB-lite"/>
    </source>
</evidence>
<dbReference type="InterPro" id="IPR017956">
    <property type="entry name" value="AT_hook_DNA-bd_motif"/>
</dbReference>
<dbReference type="EMBL" id="JADCUA010000002">
    <property type="protein sequence ID" value="KAH9842649.1"/>
    <property type="molecule type" value="Genomic_DNA"/>
</dbReference>
<feature type="compositionally biased region" description="Basic residues" evidence="3">
    <location>
        <begin position="232"/>
        <end position="241"/>
    </location>
</feature>
<dbReference type="SMART" id="SM00384">
    <property type="entry name" value="AT_hook"/>
    <property type="match status" value="4"/>
</dbReference>
<evidence type="ECO:0000313" key="4">
    <source>
        <dbReference type="EMBL" id="KAH9842649.1"/>
    </source>
</evidence>